<proteinExistence type="predicted"/>
<dbReference type="InterPro" id="IPR018330">
    <property type="entry name" value="RecT_fam"/>
</dbReference>
<dbReference type="AlphaFoldDB" id="A0A1B2F5X1"/>
<dbReference type="Pfam" id="PF03837">
    <property type="entry name" value="RecT"/>
    <property type="match status" value="1"/>
</dbReference>
<dbReference type="NCBIfam" id="TIGR00616">
    <property type="entry name" value="rect"/>
    <property type="match status" value="1"/>
</dbReference>
<organism evidence="1">
    <name type="scientific">Pseudomonas putida</name>
    <name type="common">Arthrobacter siderocapsulatus</name>
    <dbReference type="NCBI Taxonomy" id="303"/>
    <lineage>
        <taxon>Bacteria</taxon>
        <taxon>Pseudomonadati</taxon>
        <taxon>Pseudomonadota</taxon>
        <taxon>Gammaproteobacteria</taxon>
        <taxon>Pseudomonadales</taxon>
        <taxon>Pseudomonadaceae</taxon>
        <taxon>Pseudomonas</taxon>
    </lineage>
</organism>
<protein>
    <submittedName>
        <fullName evidence="1">Recombination and repair protein RecT</fullName>
    </submittedName>
</protein>
<accession>A0A1B2F5X1</accession>
<sequence length="314" mass="34180">MSQAVAIISQDIYAQRNQFANVLTDRSLNFEREAEFAIQVITSSEYATKVAMQNRQSVANAITNIAAIGISLNPAKKQAYLVPRDGRICLDISYIGLMDLAMSTGAIRWAQAELVYAADAFSLNGFDKPPTHSYNPFAKDRGEVIGVYVVVKTADGDYLTETMSIEDVNAIRDRSSAWKAWVSKNKSCPWVTDPGEMAKKTVVKRGYKYWPKTERLEQAIHHLNTDGGEGLANLAGSAPTDPEMVNSWIALAQKACSLEALTDVYQQGTAAMKQAKDAAGHAHFKAEVTKRADAIKAEAAPIEGESEEVLDGAA</sequence>
<reference evidence="1" key="1">
    <citation type="submission" date="2016-07" db="EMBL/GenBank/DDBJ databases">
        <title>New class B carbapenemase carried by novel plasmid in Pseudomonas putida enviromental strain in eastern Amazonia.</title>
        <authorList>
            <person name="Souza C.O."/>
            <person name="Lima K.V."/>
            <person name="Brasiliense D.M."/>
            <person name="Perez-Chaparro P.J."/>
            <person name="Mamizuka E.M."/>
            <person name="Lima M.O."/>
            <person name="Lima L.N."/>
            <person name="McCulloch J.A."/>
        </authorList>
    </citation>
    <scope>NUCLEOTIDE SEQUENCE [LARGE SCALE GENOMIC DNA]</scope>
    <source>
        <strain evidence="1">IEC33019</strain>
    </source>
</reference>
<dbReference type="RefSeq" id="WP_099593537.1">
    <property type="nucleotide sequence ID" value="NZ_CP016634.1"/>
</dbReference>
<gene>
    <name evidence="1" type="ORF">IEC33019_2142</name>
</gene>
<dbReference type="InterPro" id="IPR004590">
    <property type="entry name" value="ssDNA_annealing_RecT"/>
</dbReference>
<name>A0A1B2F5X1_PSEPU</name>
<dbReference type="GO" id="GO:0006259">
    <property type="term" value="P:DNA metabolic process"/>
    <property type="evidence" value="ECO:0007669"/>
    <property type="project" value="InterPro"/>
</dbReference>
<evidence type="ECO:0000313" key="1">
    <source>
        <dbReference type="EMBL" id="ANY87698.1"/>
    </source>
</evidence>
<dbReference type="GO" id="GO:0003677">
    <property type="term" value="F:DNA binding"/>
    <property type="evidence" value="ECO:0007669"/>
    <property type="project" value="InterPro"/>
</dbReference>
<dbReference type="EMBL" id="CP016634">
    <property type="protein sequence ID" value="ANY87698.1"/>
    <property type="molecule type" value="Genomic_DNA"/>
</dbReference>